<reference evidence="4" key="2">
    <citation type="submission" date="2021-08" db="EMBL/GenBank/DDBJ databases">
        <authorList>
            <person name="Dalcin Martins P."/>
        </authorList>
    </citation>
    <scope>NUCLEOTIDE SEQUENCE</scope>
    <source>
        <strain evidence="4">MAG_39</strain>
    </source>
</reference>
<evidence type="ECO:0000256" key="2">
    <source>
        <dbReference type="PROSITE-ProRule" id="PRU00284"/>
    </source>
</evidence>
<dbReference type="GO" id="GO:0016020">
    <property type="term" value="C:membrane"/>
    <property type="evidence" value="ECO:0007669"/>
    <property type="project" value="InterPro"/>
</dbReference>
<dbReference type="SMART" id="SM00283">
    <property type="entry name" value="MA"/>
    <property type="match status" value="1"/>
</dbReference>
<dbReference type="PANTHER" id="PTHR32089:SF112">
    <property type="entry name" value="LYSOZYME-LIKE PROTEIN-RELATED"/>
    <property type="match status" value="1"/>
</dbReference>
<dbReference type="Proteomes" id="UP000705867">
    <property type="component" value="Unassembled WGS sequence"/>
</dbReference>
<accession>A0A953JBE0</accession>
<dbReference type="AlphaFoldDB" id="A0A953JBE0"/>
<dbReference type="PROSITE" id="PS50111">
    <property type="entry name" value="CHEMOTAXIS_TRANSDUC_2"/>
    <property type="match status" value="1"/>
</dbReference>
<dbReference type="Pfam" id="PF00015">
    <property type="entry name" value="MCPsignal"/>
    <property type="match status" value="1"/>
</dbReference>
<evidence type="ECO:0000259" key="3">
    <source>
        <dbReference type="PROSITE" id="PS50111"/>
    </source>
</evidence>
<evidence type="ECO:0000313" key="5">
    <source>
        <dbReference type="Proteomes" id="UP000705867"/>
    </source>
</evidence>
<evidence type="ECO:0000313" key="4">
    <source>
        <dbReference type="EMBL" id="MBZ0156479.1"/>
    </source>
</evidence>
<organism evidence="4 5">
    <name type="scientific">Candidatus Nitrobium versatile</name>
    <dbReference type="NCBI Taxonomy" id="2884831"/>
    <lineage>
        <taxon>Bacteria</taxon>
        <taxon>Pseudomonadati</taxon>
        <taxon>Nitrospirota</taxon>
        <taxon>Nitrospiria</taxon>
        <taxon>Nitrospirales</taxon>
        <taxon>Nitrospiraceae</taxon>
        <taxon>Candidatus Nitrobium</taxon>
    </lineage>
</organism>
<reference evidence="4" key="1">
    <citation type="journal article" date="2021" name="bioRxiv">
        <title>Unraveling nitrogen, sulfur and carbon metabolic pathways and microbial community transcriptional responses to substrate deprivation and toxicity stresses in a bioreactor mimicking anoxic brackish coastal sediment conditions.</title>
        <authorList>
            <person name="Martins P.D."/>
            <person name="Echeveste M.J."/>
            <person name="Arshad A."/>
            <person name="Kurth J."/>
            <person name="Ouboter H."/>
            <person name="Jetten M.S.M."/>
            <person name="Welte C.U."/>
        </authorList>
    </citation>
    <scope>NUCLEOTIDE SEQUENCE</scope>
    <source>
        <strain evidence="4">MAG_39</strain>
    </source>
</reference>
<dbReference type="GO" id="GO:0007165">
    <property type="term" value="P:signal transduction"/>
    <property type="evidence" value="ECO:0007669"/>
    <property type="project" value="UniProtKB-KW"/>
</dbReference>
<dbReference type="SUPFAM" id="SSF58104">
    <property type="entry name" value="Methyl-accepting chemotaxis protein (MCP) signaling domain"/>
    <property type="match status" value="1"/>
</dbReference>
<comment type="caution">
    <text evidence="4">The sequence shown here is derived from an EMBL/GenBank/DDBJ whole genome shotgun (WGS) entry which is preliminary data.</text>
</comment>
<dbReference type="EMBL" id="JAIOIV010000076">
    <property type="protein sequence ID" value="MBZ0156479.1"/>
    <property type="molecule type" value="Genomic_DNA"/>
</dbReference>
<keyword evidence="1 2" id="KW-0807">Transducer</keyword>
<proteinExistence type="predicted"/>
<feature type="domain" description="Methyl-accepting transducer" evidence="3">
    <location>
        <begin position="16"/>
        <end position="149"/>
    </location>
</feature>
<dbReference type="InterPro" id="IPR004089">
    <property type="entry name" value="MCPsignal_dom"/>
</dbReference>
<name>A0A953JBE0_9BACT</name>
<protein>
    <recommendedName>
        <fullName evidence="3">Methyl-accepting transducer domain-containing protein</fullName>
    </recommendedName>
</protein>
<gene>
    <name evidence="4" type="ORF">K8I29_09770</name>
</gene>
<dbReference type="Gene3D" id="1.10.287.950">
    <property type="entry name" value="Methyl-accepting chemotaxis protein"/>
    <property type="match status" value="1"/>
</dbReference>
<sequence length="304" mass="34067">MKRLTGSSNRRKGWIMTSLTETLAALRSRSEELARHSHGTLEENEQAISILRQYIDKRMVDLDKDFKIVHDLTERAGSMTKLVELLKDISDKTNLLALNAAIEAARAGEQGRGFAVVADEVRKLSHQSEQAANQIGEAIIAMATGVKTSFADKLNQLTHKKETELLEFLESQLTALQWSYKQLDKLNGSILEQVEISSGEVSRQVLELLANIQFQDITRQQIEHVSRTLHHTSDYIRQLSDCIQRPECCGPHCTIPDFSIDDVFTFYVMEKQRYIHHEVSGIHGGDAAEKGKKGTSGGGGVEFF</sequence>
<evidence type="ECO:0000256" key="1">
    <source>
        <dbReference type="ARBA" id="ARBA00023224"/>
    </source>
</evidence>
<dbReference type="PANTHER" id="PTHR32089">
    <property type="entry name" value="METHYL-ACCEPTING CHEMOTAXIS PROTEIN MCPB"/>
    <property type="match status" value="1"/>
</dbReference>